<accession>G9Y1R7</accession>
<evidence type="ECO:0000313" key="2">
    <source>
        <dbReference type="Proteomes" id="UP000005959"/>
    </source>
</evidence>
<name>G9Y1R7_HAFAL</name>
<evidence type="ECO:0000313" key="1">
    <source>
        <dbReference type="EMBL" id="EHM47787.1"/>
    </source>
</evidence>
<sequence>MTIDNVSVYLDAGFCETVYRNSVDRRCILIRWRQCINKRALIKKRCQWRHRF</sequence>
<organism evidence="1 2">
    <name type="scientific">Hafnia alvei ATCC 51873</name>
    <dbReference type="NCBI Taxonomy" id="1002364"/>
    <lineage>
        <taxon>Bacteria</taxon>
        <taxon>Pseudomonadati</taxon>
        <taxon>Pseudomonadota</taxon>
        <taxon>Gammaproteobacteria</taxon>
        <taxon>Enterobacterales</taxon>
        <taxon>Hafniaceae</taxon>
        <taxon>Hafnia</taxon>
    </lineage>
</organism>
<dbReference type="HOGENOM" id="CLU_3080459_0_0_6"/>
<dbReference type="AlphaFoldDB" id="G9Y1R7"/>
<dbReference type="Proteomes" id="UP000005959">
    <property type="component" value="Unassembled WGS sequence"/>
</dbReference>
<protein>
    <submittedName>
        <fullName evidence="1">Uncharacterized protein</fullName>
    </submittedName>
</protein>
<dbReference type="EMBL" id="AGCI01000009">
    <property type="protein sequence ID" value="EHM47787.1"/>
    <property type="molecule type" value="Genomic_DNA"/>
</dbReference>
<comment type="caution">
    <text evidence="1">The sequence shown here is derived from an EMBL/GenBank/DDBJ whole genome shotgun (WGS) entry which is preliminary data.</text>
</comment>
<proteinExistence type="predicted"/>
<gene>
    <name evidence="1" type="ORF">HMPREF0454_00484</name>
</gene>
<reference evidence="1 2" key="1">
    <citation type="submission" date="2011-08" db="EMBL/GenBank/DDBJ databases">
        <authorList>
            <person name="Weinstock G."/>
            <person name="Sodergren E."/>
            <person name="Clifton S."/>
            <person name="Fulton L."/>
            <person name="Fulton B."/>
            <person name="Courtney L."/>
            <person name="Fronick C."/>
            <person name="Harrison M."/>
            <person name="Strong C."/>
            <person name="Farmer C."/>
            <person name="Delahaunty K."/>
            <person name="Markovic C."/>
            <person name="Hall O."/>
            <person name="Minx P."/>
            <person name="Tomlinson C."/>
            <person name="Mitreva M."/>
            <person name="Hou S."/>
            <person name="Chen J."/>
            <person name="Wollam A."/>
            <person name="Pepin K.H."/>
            <person name="Johnson M."/>
            <person name="Bhonagiri V."/>
            <person name="Zhang X."/>
            <person name="Suruliraj S."/>
            <person name="Warren W."/>
            <person name="Chinwalla A."/>
            <person name="Mardis E.R."/>
            <person name="Wilson R.K."/>
        </authorList>
    </citation>
    <scope>NUCLEOTIDE SEQUENCE [LARGE SCALE GENOMIC DNA]</scope>
    <source>
        <strain evidence="1 2">ATCC 51873</strain>
    </source>
</reference>